<dbReference type="Proteomes" id="UP001174934">
    <property type="component" value="Unassembled WGS sequence"/>
</dbReference>
<feature type="transmembrane region" description="Helical" evidence="13">
    <location>
        <begin position="314"/>
        <end position="336"/>
    </location>
</feature>
<evidence type="ECO:0000256" key="7">
    <source>
        <dbReference type="ARBA" id="ARBA00022840"/>
    </source>
</evidence>
<dbReference type="SMART" id="SM00382">
    <property type="entry name" value="AAA"/>
    <property type="match status" value="2"/>
</dbReference>
<feature type="transmembrane region" description="Helical" evidence="13">
    <location>
        <begin position="415"/>
        <end position="434"/>
    </location>
</feature>
<dbReference type="InterPro" id="IPR027417">
    <property type="entry name" value="P-loop_NTPase"/>
</dbReference>
<evidence type="ECO:0000256" key="4">
    <source>
        <dbReference type="ARBA" id="ARBA00022475"/>
    </source>
</evidence>
<dbReference type="PANTHER" id="PTHR24223">
    <property type="entry name" value="ATP-BINDING CASSETTE SUB-FAMILY C"/>
    <property type="match status" value="1"/>
</dbReference>
<keyword evidence="8 13" id="KW-1133">Transmembrane helix</keyword>
<feature type="transmembrane region" description="Helical" evidence="13">
    <location>
        <begin position="67"/>
        <end position="90"/>
    </location>
</feature>
<feature type="compositionally biased region" description="Polar residues" evidence="12">
    <location>
        <begin position="597"/>
        <end position="621"/>
    </location>
</feature>
<reference evidence="16" key="1">
    <citation type="submission" date="2023-06" db="EMBL/GenBank/DDBJ databases">
        <title>Genome-scale phylogeny and comparative genomics of the fungal order Sordariales.</title>
        <authorList>
            <consortium name="Lawrence Berkeley National Laboratory"/>
            <person name="Hensen N."/>
            <person name="Bonometti L."/>
            <person name="Westerberg I."/>
            <person name="Brannstrom I.O."/>
            <person name="Guillou S."/>
            <person name="Cros-Aarteil S."/>
            <person name="Calhoun S."/>
            <person name="Haridas S."/>
            <person name="Kuo A."/>
            <person name="Mondo S."/>
            <person name="Pangilinan J."/>
            <person name="Riley R."/>
            <person name="LaButti K."/>
            <person name="Andreopoulos B."/>
            <person name="Lipzen A."/>
            <person name="Chen C."/>
            <person name="Yanf M."/>
            <person name="Daum C."/>
            <person name="Ng V."/>
            <person name="Clum A."/>
            <person name="Steindorff A."/>
            <person name="Ohm R."/>
            <person name="Martin F."/>
            <person name="Silar P."/>
            <person name="Natvig D."/>
            <person name="Lalanne C."/>
            <person name="Gautier V."/>
            <person name="Ament-velasquez S.L."/>
            <person name="Kruys A."/>
            <person name="Hutchinson M.I."/>
            <person name="Powell A.J."/>
            <person name="Barry K."/>
            <person name="Miller A.N."/>
            <person name="Grigoriev I.V."/>
            <person name="Debuchy R."/>
            <person name="Gladieux P."/>
            <person name="Thoren M.H."/>
            <person name="Johannesson H."/>
        </authorList>
    </citation>
    <scope>NUCLEOTIDE SEQUENCE</scope>
    <source>
        <strain evidence="16">SMH3391-2</strain>
    </source>
</reference>
<dbReference type="SUPFAM" id="SSF52540">
    <property type="entry name" value="P-loop containing nucleoside triphosphate hydrolases"/>
    <property type="match status" value="2"/>
</dbReference>
<dbReference type="InterPro" id="IPR056227">
    <property type="entry name" value="TMD0_ABC"/>
</dbReference>
<comment type="caution">
    <text evidence="16">The sequence shown here is derived from an EMBL/GenBank/DDBJ whole genome shotgun (WGS) entry which is preliminary data.</text>
</comment>
<evidence type="ECO:0000256" key="12">
    <source>
        <dbReference type="SAM" id="MobiDB-lite"/>
    </source>
</evidence>
<keyword evidence="7 16" id="KW-0067">ATP-binding</keyword>
<keyword evidence="9 13" id="KW-0472">Membrane</keyword>
<feature type="transmembrane region" description="Helical" evidence="13">
    <location>
        <begin position="1132"/>
        <end position="1165"/>
    </location>
</feature>
<evidence type="ECO:0000256" key="9">
    <source>
        <dbReference type="ARBA" id="ARBA00023136"/>
    </source>
</evidence>
<dbReference type="CDD" id="cd18579">
    <property type="entry name" value="ABC_6TM_ABCC_D1"/>
    <property type="match status" value="1"/>
</dbReference>
<dbReference type="Gene3D" id="3.40.50.300">
    <property type="entry name" value="P-loop containing nucleotide triphosphate hydrolases"/>
    <property type="match status" value="2"/>
</dbReference>
<dbReference type="Pfam" id="PF00005">
    <property type="entry name" value="ABC_tran"/>
    <property type="match status" value="2"/>
</dbReference>
<dbReference type="GO" id="GO:0140359">
    <property type="term" value="F:ABC-type transporter activity"/>
    <property type="evidence" value="ECO:0007669"/>
    <property type="project" value="InterPro"/>
</dbReference>
<protein>
    <submittedName>
        <fullName evidence="16">ATP-binding cassette transporter</fullName>
    </submittedName>
</protein>
<dbReference type="FunFam" id="1.20.1560.10:FF:000066">
    <property type="entry name" value="ABC multidrug transporter (Eurofung)"/>
    <property type="match status" value="1"/>
</dbReference>
<evidence type="ECO:0000256" key="3">
    <source>
        <dbReference type="ARBA" id="ARBA00022448"/>
    </source>
</evidence>
<dbReference type="InterPro" id="IPR050173">
    <property type="entry name" value="ABC_transporter_C-like"/>
</dbReference>
<comment type="function">
    <text evidence="11">ABC-type transporter; part of the gene cluster that mediates the biosynthesis of the phomopsins, a group of hexapeptide mycotoxins which infects lupins and causes lupinosis disease in livestock.</text>
</comment>
<dbReference type="CDD" id="cd03244">
    <property type="entry name" value="ABCC_MRP_domain2"/>
    <property type="match status" value="1"/>
</dbReference>
<dbReference type="InterPro" id="IPR044746">
    <property type="entry name" value="ABCC_6TM_D1"/>
</dbReference>
<dbReference type="Pfam" id="PF24357">
    <property type="entry name" value="TMD0_ABC"/>
    <property type="match status" value="1"/>
</dbReference>
<dbReference type="InterPro" id="IPR003593">
    <property type="entry name" value="AAA+_ATPase"/>
</dbReference>
<accession>A0AA39XIX4</accession>
<keyword evidence="17" id="KW-1185">Reference proteome</keyword>
<feature type="region of interest" description="Disordered" evidence="12">
    <location>
        <begin position="873"/>
        <end position="893"/>
    </location>
</feature>
<dbReference type="EMBL" id="JAULSR010000001">
    <property type="protein sequence ID" value="KAK0634859.1"/>
    <property type="molecule type" value="Genomic_DNA"/>
</dbReference>
<dbReference type="InterPro" id="IPR036640">
    <property type="entry name" value="ABC1_TM_sf"/>
</dbReference>
<evidence type="ECO:0000313" key="16">
    <source>
        <dbReference type="EMBL" id="KAK0634859.1"/>
    </source>
</evidence>
<feature type="transmembrane region" description="Helical" evidence="13">
    <location>
        <begin position="1171"/>
        <end position="1192"/>
    </location>
</feature>
<evidence type="ECO:0000256" key="10">
    <source>
        <dbReference type="ARBA" id="ARBA00023180"/>
    </source>
</evidence>
<comment type="similarity">
    <text evidence="2">Belongs to the ABC transporter superfamily. ABCC family. Conjugate transporter (TC 3.A.1.208) subfamily.</text>
</comment>
<feature type="transmembrane region" description="Helical" evidence="13">
    <location>
        <begin position="918"/>
        <end position="939"/>
    </location>
</feature>
<dbReference type="GO" id="GO:0016887">
    <property type="term" value="F:ATP hydrolysis activity"/>
    <property type="evidence" value="ECO:0007669"/>
    <property type="project" value="InterPro"/>
</dbReference>
<evidence type="ECO:0000256" key="11">
    <source>
        <dbReference type="ARBA" id="ARBA00059074"/>
    </source>
</evidence>
<dbReference type="InterPro" id="IPR044726">
    <property type="entry name" value="ABCC_6TM_D2"/>
</dbReference>
<dbReference type="Pfam" id="PF00664">
    <property type="entry name" value="ABC_membrane"/>
    <property type="match status" value="1"/>
</dbReference>
<feature type="transmembrane region" description="Helical" evidence="13">
    <location>
        <begin position="37"/>
        <end position="55"/>
    </location>
</feature>
<dbReference type="PANTHER" id="PTHR24223:SF404">
    <property type="entry name" value="ABC MULTIDRUG TRANSPORTER (EUROFUNG)-RELATED"/>
    <property type="match status" value="1"/>
</dbReference>
<feature type="transmembrane region" description="Helical" evidence="13">
    <location>
        <begin position="102"/>
        <end position="123"/>
    </location>
</feature>
<evidence type="ECO:0000313" key="17">
    <source>
        <dbReference type="Proteomes" id="UP001174934"/>
    </source>
</evidence>
<evidence type="ECO:0000256" key="1">
    <source>
        <dbReference type="ARBA" id="ARBA00004651"/>
    </source>
</evidence>
<dbReference type="CDD" id="cd18580">
    <property type="entry name" value="ABC_6TM_ABCC_D2"/>
    <property type="match status" value="1"/>
</dbReference>
<proteinExistence type="inferred from homology"/>
<evidence type="ECO:0000256" key="13">
    <source>
        <dbReference type="SAM" id="Phobius"/>
    </source>
</evidence>
<feature type="transmembrane region" description="Helical" evidence="13">
    <location>
        <begin position="1048"/>
        <end position="1072"/>
    </location>
</feature>
<gene>
    <name evidence="16" type="ORF">B0T17DRAFT_484698</name>
</gene>
<feature type="transmembrane region" description="Helical" evidence="13">
    <location>
        <begin position="960"/>
        <end position="984"/>
    </location>
</feature>
<feature type="domain" description="ABC transporter" evidence="14">
    <location>
        <begin position="1221"/>
        <end position="1463"/>
    </location>
</feature>
<feature type="transmembrane region" description="Helical" evidence="13">
    <location>
        <begin position="532"/>
        <end position="551"/>
    </location>
</feature>
<sequence>MRRALSGSCPPYGDDQFSPRVDTACRPFDFTLLFEDVFFVALPAAMFLLLLPWRLRHLWKAPVKLTSYRLAICKLILIALLLTFQILFPISRLHQPTLRTRLSLASAVLPAAATLTSAILSLLEDQRSLKPSDLLVLYYSTSAILSTARLRSLWLIPVDSFARATWTLIFLTTVAIVLVESTPKTRYLHPRYKTTATAEQTTGFWSRSFYFWTLPFFQTGYATVLQLGDIPRVDVDLEEESTWTRLDEAWRREGPGKHRLLRATLRANAGAVFAAVPYRLALSAFSFCQPFLIGASVSYLNARPGREQRERERYGPALVGAFVLAYFGIAISRALYWRQTNRLLTKFRAGLVAMIYRHTTTLQTSAANDSAALTLMGTDVERIVQSSRLMHEIWASAPEVAIAIWLLARQISVASVVPLVVCIASVAAASPVAARFGPAQREWVECVQRRVAVTASMLGDMKAVKMLGLTDVLETIILKLRAVELRTSENFRSLLIWQIMIGNTPTTFAPFVTFAVYAIIATVRRDETLLGAQAFASLALIGLVTNPVLLFCQAFPSCMQAVACFGRIEAYLFRKPVSPPLPLPSPPPADVSPSPGSLESLQNNVPLSTQSQPAPPTSEQTPLVRFERADISWSADDASEIVLRGLSLTIRPGFTAIVGPVASGKSTLLASMVGETILKDGGGGSATSSLTGVAFCSQTPWIMNDTIRHNITGGLGVFDQKWYDFSVARSGLQADIATMHGGDLAVAGSQGGSLSGGQRQRVALARAVYSRLPIVILDDVMSGLDPTTASMVTVKLFSKDGYFRKAGISVVIATHSRRVLPHVDEIIVLENGRVVEQGSYEELQQRAANLVENTEASLNFKDESADTPSDIYEQQLPHRPSHAPGPAGAASQEPALQRRNGSWAVYAYYARCAGPTAVLLWGTYTLIGAVAASCTPIWIERWTAANEREPNQELGLYLGVYALLVVLANVGPAMECWTFFIRVINNTALKLHSDLLDATLKAPFSFFQTTDTGTITNRFSQDMDLIDMTLPNQAIQFTTGATECLVELIIICVLGKYLSATIPILAAALFLVQRYYLRTSRQVRFIDIEAKAPLYKHFIETVQGVATIRAFGWAPAFHDRNSQMLNRSQRPFYMLLCIQQWLALVLDLTVGALAVVLVAVAVATASGRSGGISAGALGVALVLTLQFNSLLIQAIQAWTRLETSIGAVARVREFMRDTPREEVVGVVKMGLAGGWPQLGAIGFRDVVARYAITLSIAPGQKVAICGSSGSGKTSLIMALLQMIELPEGQITIDGVDLSRLRGNDVRSRLNVVPQDPYFIPGAVRFNLDPRQRSSDADIEAAVRKVGLEARISAGGGLDMDLVASEWSQGERQLLCLARALLVRSRILILDEATSSVDQGTEATMQAVIDSEFKDATVIAVLHRLTYIDRFDRIAVLGQGKLLECDAPQALLGREDSAFRELYRTHNSTH</sequence>
<evidence type="ECO:0000259" key="14">
    <source>
        <dbReference type="PROSITE" id="PS50893"/>
    </source>
</evidence>
<feature type="domain" description="ABC transmembrane type-1" evidence="15">
    <location>
        <begin position="280"/>
        <end position="560"/>
    </location>
</feature>
<dbReference type="SUPFAM" id="SSF90123">
    <property type="entry name" value="ABC transporter transmembrane region"/>
    <property type="match status" value="2"/>
</dbReference>
<dbReference type="PROSITE" id="PS50929">
    <property type="entry name" value="ABC_TM1F"/>
    <property type="match status" value="2"/>
</dbReference>
<feature type="transmembrane region" description="Helical" evidence="13">
    <location>
        <begin position="495"/>
        <end position="520"/>
    </location>
</feature>
<keyword evidence="4" id="KW-1003">Cell membrane</keyword>
<keyword evidence="10" id="KW-0325">Glycoprotein</keyword>
<feature type="transmembrane region" description="Helical" evidence="13">
    <location>
        <begin position="160"/>
        <end position="179"/>
    </location>
</feature>
<keyword evidence="3" id="KW-0813">Transport</keyword>
<evidence type="ECO:0000256" key="6">
    <source>
        <dbReference type="ARBA" id="ARBA00022741"/>
    </source>
</evidence>
<evidence type="ECO:0000256" key="8">
    <source>
        <dbReference type="ARBA" id="ARBA00022989"/>
    </source>
</evidence>
<dbReference type="InterPro" id="IPR017871">
    <property type="entry name" value="ABC_transporter-like_CS"/>
</dbReference>
<feature type="domain" description="ABC transporter" evidence="14">
    <location>
        <begin position="626"/>
        <end position="856"/>
    </location>
</feature>
<keyword evidence="6" id="KW-0547">Nucleotide-binding</keyword>
<feature type="domain" description="ABC transmembrane type-1" evidence="15">
    <location>
        <begin position="925"/>
        <end position="1203"/>
    </location>
</feature>
<dbReference type="GO" id="GO:0005886">
    <property type="term" value="C:plasma membrane"/>
    <property type="evidence" value="ECO:0007669"/>
    <property type="project" value="UniProtKB-SubCell"/>
</dbReference>
<organism evidence="16 17">
    <name type="scientific">Bombardia bombarda</name>
    <dbReference type="NCBI Taxonomy" id="252184"/>
    <lineage>
        <taxon>Eukaryota</taxon>
        <taxon>Fungi</taxon>
        <taxon>Dikarya</taxon>
        <taxon>Ascomycota</taxon>
        <taxon>Pezizomycotina</taxon>
        <taxon>Sordariomycetes</taxon>
        <taxon>Sordariomycetidae</taxon>
        <taxon>Sordariales</taxon>
        <taxon>Lasiosphaeriaceae</taxon>
        <taxon>Bombardia</taxon>
    </lineage>
</organism>
<dbReference type="GO" id="GO:0005524">
    <property type="term" value="F:ATP binding"/>
    <property type="evidence" value="ECO:0007669"/>
    <property type="project" value="UniProtKB-KW"/>
</dbReference>
<dbReference type="InterPro" id="IPR011527">
    <property type="entry name" value="ABC1_TM_dom"/>
</dbReference>
<feature type="transmembrane region" description="Helical" evidence="13">
    <location>
        <begin position="284"/>
        <end position="302"/>
    </location>
</feature>
<dbReference type="FunFam" id="3.40.50.300:FF:002145">
    <property type="entry name" value="ABC transporter (MsbA subfamily)"/>
    <property type="match status" value="1"/>
</dbReference>
<keyword evidence="5 13" id="KW-0812">Transmembrane</keyword>
<dbReference type="FunFam" id="1.20.1560.10:FF:000055">
    <property type="entry name" value="ABC multidrug transporter (Eurofung)"/>
    <property type="match status" value="1"/>
</dbReference>
<comment type="subcellular location">
    <subcellularLocation>
        <location evidence="1">Cell membrane</location>
        <topology evidence="1">Multi-pass membrane protein</topology>
    </subcellularLocation>
</comment>
<dbReference type="InterPro" id="IPR003439">
    <property type="entry name" value="ABC_transporter-like_ATP-bd"/>
</dbReference>
<evidence type="ECO:0000256" key="5">
    <source>
        <dbReference type="ARBA" id="ARBA00022692"/>
    </source>
</evidence>
<evidence type="ECO:0000256" key="2">
    <source>
        <dbReference type="ARBA" id="ARBA00009726"/>
    </source>
</evidence>
<dbReference type="Gene3D" id="1.20.1560.10">
    <property type="entry name" value="ABC transporter type 1, transmembrane domain"/>
    <property type="match status" value="2"/>
</dbReference>
<evidence type="ECO:0000259" key="15">
    <source>
        <dbReference type="PROSITE" id="PS50929"/>
    </source>
</evidence>
<dbReference type="PROSITE" id="PS50893">
    <property type="entry name" value="ABC_TRANSPORTER_2"/>
    <property type="match status" value="2"/>
</dbReference>
<name>A0AA39XIX4_9PEZI</name>
<dbReference type="PROSITE" id="PS00211">
    <property type="entry name" value="ABC_TRANSPORTER_1"/>
    <property type="match status" value="1"/>
</dbReference>
<feature type="region of interest" description="Disordered" evidence="12">
    <location>
        <begin position="583"/>
        <end position="622"/>
    </location>
</feature>
<feature type="compositionally biased region" description="Low complexity" evidence="12">
    <location>
        <begin position="882"/>
        <end position="891"/>
    </location>
</feature>